<feature type="region of interest" description="Disordered" evidence="10">
    <location>
        <begin position="546"/>
        <end position="665"/>
    </location>
</feature>
<keyword evidence="5" id="KW-0547">Nucleotide-binding</keyword>
<feature type="compositionally biased region" description="Basic and acidic residues" evidence="10">
    <location>
        <begin position="546"/>
        <end position="574"/>
    </location>
</feature>
<feature type="transmembrane region" description="Helical" evidence="11">
    <location>
        <begin position="906"/>
        <end position="924"/>
    </location>
</feature>
<evidence type="ECO:0000256" key="9">
    <source>
        <dbReference type="ARBA" id="ARBA00023136"/>
    </source>
</evidence>
<dbReference type="InterPro" id="IPR020846">
    <property type="entry name" value="MFS_dom"/>
</dbReference>
<feature type="compositionally biased region" description="Acidic residues" evidence="10">
    <location>
        <begin position="637"/>
        <end position="647"/>
    </location>
</feature>
<evidence type="ECO:0000259" key="12">
    <source>
        <dbReference type="PROSITE" id="PS50850"/>
    </source>
</evidence>
<feature type="transmembrane region" description="Helical" evidence="11">
    <location>
        <begin position="802"/>
        <end position="824"/>
    </location>
</feature>
<feature type="domain" description="Major facilitator superfamily (MFS) profile" evidence="12">
    <location>
        <begin position="679"/>
        <end position="1170"/>
    </location>
</feature>
<feature type="transmembrane region" description="Helical" evidence="11">
    <location>
        <begin position="769"/>
        <end position="790"/>
    </location>
</feature>
<dbReference type="PANTHER" id="PTHR23501">
    <property type="entry name" value="MAJOR FACILITATOR SUPERFAMILY"/>
    <property type="match status" value="1"/>
</dbReference>
<dbReference type="InterPro" id="IPR011701">
    <property type="entry name" value="MFS"/>
</dbReference>
<dbReference type="SUPFAM" id="SSF53067">
    <property type="entry name" value="Actin-like ATPase domain"/>
    <property type="match status" value="2"/>
</dbReference>
<dbReference type="UniPathway" id="UPA00109">
    <property type="reaction ID" value="UER00180"/>
</dbReference>
<keyword evidence="4 11" id="KW-0812">Transmembrane</keyword>
<dbReference type="GO" id="GO:0005524">
    <property type="term" value="F:ATP binding"/>
    <property type="evidence" value="ECO:0007669"/>
    <property type="project" value="UniProtKB-KW"/>
</dbReference>
<evidence type="ECO:0000256" key="8">
    <source>
        <dbReference type="ARBA" id="ARBA00022989"/>
    </source>
</evidence>
<dbReference type="Proteomes" id="UP000297716">
    <property type="component" value="Unassembled WGS sequence"/>
</dbReference>
<keyword evidence="14" id="KW-1185">Reference proteome</keyword>
<feature type="transmembrane region" description="Helical" evidence="11">
    <location>
        <begin position="1009"/>
        <end position="1028"/>
    </location>
</feature>
<name>A0A4Z0Z5E7_9PEZI</name>
<sequence>MSSSAPMTPELKHFLQPIHIDVTKAHVLAHELHQTFRLLAAESLTQFLPTPISESILRPTRGRERGRYLAIDIGGTNLRVGFIELLGSESAPTSNGATLNGSHSDHRTPSNLRRVLEKSWPIQETLKSENPDSLFAWIGSCIAQVVREGVEVFSLERNSELPMGVTFSFPIVQNTLSDAIIMAMGKGFAITSKLDLGTLLVNGYEKSKSCDLPHIKVTAILNDAVATLVSFIYQFQEDHNHKAAMGFICGTGTNATIPLRQSALNSRKLPEKITVRAEDHVEDIKVAVNTEWSINGSAGPLRKLGLISRWDTQLDAEGEAPGFQPLEYMTSGRYLGELARLMFLDYMKSHFGLLEDNLPTQLLHRFGLTTTFLSHYQPPHPPTLLRKLEVEFPPTTSQLPVEWTEDNAITLYHIAKTIEVRAAALVAAAIIGLLACADDIPLSTSLEDRANRQLTNGNTDKMNLVVGYTGGCIVHFQNYLSDCQSFLDSIIDIEFGGHAPVRLTLSPCHDGGITGAGVLCGASQTKSKDVYILVSYTISFAEELRERESQHTMTDNDGRAREGRNHNGRQDERTALLQSERPVRYETIVTSADRVDDAEEDGTERDSLLGCSGPDSLENPVTFAPGPLKPVPPEHIPEDEDEEDDLEANGVANGEGEGDDDDERPSFLINTQPRQFRIVFGGIMLTYFIANFDSTIMASSHPVITSHFHASNMASWLTTAFLLTSTAFQPLVGRLSDTIGRKPLYLVTMAVFAGATAWCALAQSIASFIAARAVCGLGAGGMMSLGAISISDCVPIERRGTYQSVINIVYGLAAASGAAFGGLLADTLGWRWEFGIQLVPLALCLATAVFSMPANLGLPSGRKKQTLLQALRGFDFKGSALLTTSTTFLILGLNLGGNVLPWSHTFIISSLVIFAVCFPTCLYVEGRAERPIMPLILLHSAPRANIIFSNFFASFLVNAILFNAPLFFRAVLLKSATQSGLYLVAPTIAASLTGAITGILISRTGRLKWPLLSGTILFLLGTILLSSMDRGWPTWAYVLCLVPAFVGQGFQFPGTFIAVLAASTHREQAVVTSTLQLWRSLGSVLGVACSSLVFQNALLLYLVTYVSAPDGHDGEEWKRRFIERVRSSIEAVSELPDGPSKDQVIVSYAAACRATFLITTPRQEIDREIF</sequence>
<keyword evidence="3" id="KW-0808">Transferase</keyword>
<gene>
    <name evidence="13" type="ORF">E0Z10_g2124</name>
</gene>
<dbReference type="Pfam" id="PF00349">
    <property type="entry name" value="Hexokinase_1"/>
    <property type="match status" value="1"/>
</dbReference>
<dbReference type="InterPro" id="IPR036259">
    <property type="entry name" value="MFS_trans_sf"/>
</dbReference>
<dbReference type="OrthoDB" id="419537at2759"/>
<keyword evidence="6" id="KW-0418">Kinase</keyword>
<evidence type="ECO:0000256" key="10">
    <source>
        <dbReference type="SAM" id="MobiDB-lite"/>
    </source>
</evidence>
<feature type="transmembrane region" description="Helical" evidence="11">
    <location>
        <begin position="836"/>
        <end position="858"/>
    </location>
</feature>
<feature type="transmembrane region" description="Helical" evidence="11">
    <location>
        <begin position="744"/>
        <end position="763"/>
    </location>
</feature>
<dbReference type="Gene3D" id="1.20.1250.20">
    <property type="entry name" value="MFS general substrate transporter like domains"/>
    <property type="match status" value="1"/>
</dbReference>
<dbReference type="GO" id="GO:0015174">
    <property type="term" value="F:basic amino acid transmembrane transporter activity"/>
    <property type="evidence" value="ECO:0007669"/>
    <property type="project" value="TreeGrafter"/>
</dbReference>
<dbReference type="EMBL" id="SKBN01000024">
    <property type="protein sequence ID" value="TGJ86645.1"/>
    <property type="molecule type" value="Genomic_DNA"/>
</dbReference>
<accession>A0A4Z0Z5E7</accession>
<dbReference type="CDD" id="cd17502">
    <property type="entry name" value="MFS_Azr1_MDR_like"/>
    <property type="match status" value="1"/>
</dbReference>
<evidence type="ECO:0000256" key="3">
    <source>
        <dbReference type="ARBA" id="ARBA00022679"/>
    </source>
</evidence>
<evidence type="ECO:0000256" key="7">
    <source>
        <dbReference type="ARBA" id="ARBA00022840"/>
    </source>
</evidence>
<evidence type="ECO:0000256" key="11">
    <source>
        <dbReference type="SAM" id="Phobius"/>
    </source>
</evidence>
<dbReference type="InterPro" id="IPR043129">
    <property type="entry name" value="ATPase_NBD"/>
</dbReference>
<evidence type="ECO:0000256" key="5">
    <source>
        <dbReference type="ARBA" id="ARBA00022741"/>
    </source>
</evidence>
<evidence type="ECO:0000256" key="4">
    <source>
        <dbReference type="ARBA" id="ARBA00022692"/>
    </source>
</evidence>
<dbReference type="Gene3D" id="1.20.1720.10">
    <property type="entry name" value="Multidrug resistance protein D"/>
    <property type="match status" value="1"/>
</dbReference>
<comment type="similarity">
    <text evidence="2">Belongs to the hexokinase family.</text>
</comment>
<dbReference type="GO" id="GO:0006096">
    <property type="term" value="P:glycolytic process"/>
    <property type="evidence" value="ECO:0007669"/>
    <property type="project" value="UniProtKB-UniPathway"/>
</dbReference>
<dbReference type="Gene3D" id="3.30.420.40">
    <property type="match status" value="1"/>
</dbReference>
<dbReference type="InterPro" id="IPR022672">
    <property type="entry name" value="Hexokinase_N"/>
</dbReference>
<dbReference type="CDD" id="cd24000">
    <property type="entry name" value="ASKHA_NBD_HK"/>
    <property type="match status" value="1"/>
</dbReference>
<evidence type="ECO:0000256" key="1">
    <source>
        <dbReference type="ARBA" id="ARBA00004141"/>
    </source>
</evidence>
<keyword evidence="7" id="KW-0067">ATP-binding</keyword>
<dbReference type="GO" id="GO:0004396">
    <property type="term" value="F:hexokinase activity"/>
    <property type="evidence" value="ECO:0007669"/>
    <property type="project" value="InterPro"/>
</dbReference>
<feature type="transmembrane region" description="Helical" evidence="11">
    <location>
        <begin position="945"/>
        <end position="968"/>
    </location>
</feature>
<dbReference type="GO" id="GO:0000329">
    <property type="term" value="C:fungal-type vacuole membrane"/>
    <property type="evidence" value="ECO:0007669"/>
    <property type="project" value="TreeGrafter"/>
</dbReference>
<dbReference type="Pfam" id="PF03727">
    <property type="entry name" value="Hexokinase_2"/>
    <property type="match status" value="1"/>
</dbReference>
<dbReference type="InterPro" id="IPR022673">
    <property type="entry name" value="Hexokinase_C"/>
</dbReference>
<evidence type="ECO:0000313" key="13">
    <source>
        <dbReference type="EMBL" id="TGJ86645.1"/>
    </source>
</evidence>
<dbReference type="Gene3D" id="3.40.367.20">
    <property type="match status" value="1"/>
</dbReference>
<proteinExistence type="inferred from homology"/>
<feature type="transmembrane region" description="Helical" evidence="11">
    <location>
        <begin position="879"/>
        <end position="900"/>
    </location>
</feature>
<keyword evidence="9 11" id="KW-0472">Membrane</keyword>
<dbReference type="PROSITE" id="PS50850">
    <property type="entry name" value="MFS"/>
    <property type="match status" value="1"/>
</dbReference>
<comment type="subcellular location">
    <subcellularLocation>
        <location evidence="1">Membrane</location>
        <topology evidence="1">Multi-pass membrane protein</topology>
    </subcellularLocation>
</comment>
<evidence type="ECO:0000313" key="14">
    <source>
        <dbReference type="Proteomes" id="UP000297716"/>
    </source>
</evidence>
<dbReference type="PANTHER" id="PTHR23501:SF67">
    <property type="entry name" value="MFS MULTIDRUG EFFLUX TRANSPORTER (EUROFUNG)"/>
    <property type="match status" value="1"/>
</dbReference>
<protein>
    <recommendedName>
        <fullName evidence="12">Major facilitator superfamily (MFS) profile domain-containing protein</fullName>
    </recommendedName>
</protein>
<dbReference type="GO" id="GO:0001678">
    <property type="term" value="P:intracellular glucose homeostasis"/>
    <property type="evidence" value="ECO:0007669"/>
    <property type="project" value="InterPro"/>
</dbReference>
<evidence type="ECO:0000256" key="2">
    <source>
        <dbReference type="ARBA" id="ARBA00009225"/>
    </source>
</evidence>
<dbReference type="GO" id="GO:0005536">
    <property type="term" value="F:D-glucose binding"/>
    <property type="evidence" value="ECO:0007669"/>
    <property type="project" value="InterPro"/>
</dbReference>
<dbReference type="Pfam" id="PF07690">
    <property type="entry name" value="MFS_1"/>
    <property type="match status" value="1"/>
</dbReference>
<organism evidence="13 14">
    <name type="scientific">Xylaria hypoxylon</name>
    <dbReference type="NCBI Taxonomy" id="37992"/>
    <lineage>
        <taxon>Eukaryota</taxon>
        <taxon>Fungi</taxon>
        <taxon>Dikarya</taxon>
        <taxon>Ascomycota</taxon>
        <taxon>Pezizomycotina</taxon>
        <taxon>Sordariomycetes</taxon>
        <taxon>Xylariomycetidae</taxon>
        <taxon>Xylariales</taxon>
        <taxon>Xylariaceae</taxon>
        <taxon>Xylaria</taxon>
    </lineage>
</organism>
<feature type="transmembrane region" description="Helical" evidence="11">
    <location>
        <begin position="980"/>
        <end position="1002"/>
    </location>
</feature>
<feature type="transmembrane region" description="Helical" evidence="11">
    <location>
        <begin position="1081"/>
        <end position="1103"/>
    </location>
</feature>
<comment type="caution">
    <text evidence="13">The sequence shown here is derived from an EMBL/GenBank/DDBJ whole genome shotgun (WGS) entry which is preliminary data.</text>
</comment>
<evidence type="ECO:0000256" key="6">
    <source>
        <dbReference type="ARBA" id="ARBA00022777"/>
    </source>
</evidence>
<feature type="transmembrane region" description="Helical" evidence="11">
    <location>
        <begin position="1034"/>
        <end position="1060"/>
    </location>
</feature>
<dbReference type="SUPFAM" id="SSF103473">
    <property type="entry name" value="MFS general substrate transporter"/>
    <property type="match status" value="1"/>
</dbReference>
<dbReference type="PRINTS" id="PR00475">
    <property type="entry name" value="HEXOKINASE"/>
</dbReference>
<dbReference type="InterPro" id="IPR001312">
    <property type="entry name" value="Hexokinase"/>
</dbReference>
<keyword evidence="8 11" id="KW-1133">Transmembrane helix</keyword>
<reference evidence="13 14" key="1">
    <citation type="submission" date="2019-03" db="EMBL/GenBank/DDBJ databases">
        <title>Draft genome sequence of Xylaria hypoxylon DSM 108379, a ubiquitous saprotrophic-parasitic fungi on hardwood.</title>
        <authorList>
            <person name="Buettner E."/>
            <person name="Leonhardt S."/>
            <person name="Gebauer A.M."/>
            <person name="Liers C."/>
            <person name="Hofrichter M."/>
            <person name="Kellner H."/>
        </authorList>
    </citation>
    <scope>NUCLEOTIDE SEQUENCE [LARGE SCALE GENOMIC DNA]</scope>
    <source>
        <strain evidence="13 14">DSM 108379</strain>
    </source>
</reference>
<dbReference type="AlphaFoldDB" id="A0A4Z0Z5E7"/>
<feature type="transmembrane region" description="Helical" evidence="11">
    <location>
        <begin position="713"/>
        <end position="732"/>
    </location>
</feature>
<dbReference type="PROSITE" id="PS51748">
    <property type="entry name" value="HEXOKINASE_2"/>
    <property type="match status" value="1"/>
</dbReference>